<feature type="compositionally biased region" description="Basic and acidic residues" evidence="1">
    <location>
        <begin position="1393"/>
        <end position="1402"/>
    </location>
</feature>
<accession>A0ABT9NFR8</accession>
<gene>
    <name evidence="3" type="ORF">J2S70_000756</name>
</gene>
<reference evidence="3 4" key="1">
    <citation type="submission" date="2023-07" db="EMBL/GenBank/DDBJ databases">
        <title>Sequencing the genomes of 1000 actinobacteria strains.</title>
        <authorList>
            <person name="Klenk H.-P."/>
        </authorList>
    </citation>
    <scope>NUCLEOTIDE SEQUENCE [LARGE SCALE GENOMIC DNA]</scope>
    <source>
        <strain evidence="3 4">DSM 17163</strain>
    </source>
</reference>
<dbReference type="Pfam" id="PF18741">
    <property type="entry name" value="MTES_1575"/>
    <property type="match status" value="1"/>
</dbReference>
<dbReference type="Proteomes" id="UP001243212">
    <property type="component" value="Unassembled WGS sequence"/>
</dbReference>
<keyword evidence="4" id="KW-1185">Reference proteome</keyword>
<evidence type="ECO:0000313" key="4">
    <source>
        <dbReference type="Proteomes" id="UP001243212"/>
    </source>
</evidence>
<feature type="domain" description="Restriction endonuclease type II-like" evidence="2">
    <location>
        <begin position="1177"/>
        <end position="1267"/>
    </location>
</feature>
<dbReference type="EMBL" id="JAUSQX010000001">
    <property type="protein sequence ID" value="MDP9806174.1"/>
    <property type="molecule type" value="Genomic_DNA"/>
</dbReference>
<protein>
    <recommendedName>
        <fullName evidence="2">Restriction endonuclease type II-like domain-containing protein</fullName>
    </recommendedName>
</protein>
<feature type="region of interest" description="Disordered" evidence="1">
    <location>
        <begin position="1"/>
        <end position="32"/>
    </location>
</feature>
<feature type="region of interest" description="Disordered" evidence="1">
    <location>
        <begin position="159"/>
        <end position="206"/>
    </location>
</feature>
<feature type="region of interest" description="Disordered" evidence="1">
    <location>
        <begin position="1300"/>
        <end position="1321"/>
    </location>
</feature>
<name>A0ABT9NFR8_9ACTO</name>
<dbReference type="RefSeq" id="WP_307682409.1">
    <property type="nucleotide sequence ID" value="NZ_JAUSQX010000001.1"/>
</dbReference>
<evidence type="ECO:0000313" key="3">
    <source>
        <dbReference type="EMBL" id="MDP9806174.1"/>
    </source>
</evidence>
<evidence type="ECO:0000256" key="1">
    <source>
        <dbReference type="SAM" id="MobiDB-lite"/>
    </source>
</evidence>
<comment type="caution">
    <text evidence="3">The sequence shown here is derived from an EMBL/GenBank/DDBJ whole genome shotgun (WGS) entry which is preliminary data.</text>
</comment>
<proteinExistence type="predicted"/>
<organism evidence="3 4">
    <name type="scientific">Trueperella bonasi</name>
    <dbReference type="NCBI Taxonomy" id="312286"/>
    <lineage>
        <taxon>Bacteria</taxon>
        <taxon>Bacillati</taxon>
        <taxon>Actinomycetota</taxon>
        <taxon>Actinomycetes</taxon>
        <taxon>Actinomycetales</taxon>
        <taxon>Actinomycetaceae</taxon>
        <taxon>Trueperella</taxon>
    </lineage>
</organism>
<feature type="compositionally biased region" description="Acidic residues" evidence="1">
    <location>
        <begin position="1"/>
        <end position="20"/>
    </location>
</feature>
<evidence type="ECO:0000259" key="2">
    <source>
        <dbReference type="Pfam" id="PF18741"/>
    </source>
</evidence>
<feature type="compositionally biased region" description="Low complexity" evidence="1">
    <location>
        <begin position="189"/>
        <end position="198"/>
    </location>
</feature>
<sequence length="1422" mass="154132">MAESVDPDSGEEAQEQEVSGDEPTASREELLDQAYENWHAELAERALTADQTTSDVGSALVDLTHPHPTGSALFASGSPVRITSLVRESFAQQRAMKNLQRLNATTARIAEEYGHAPVSLAVGQFTWTELPPATEPGVPAHFDAPELTGEFAMVDVEPASDGDEWTSSDEPASGDVEPDASTADDGGARPEQPQLAEPAEAEPPREAKEINEYALFRALELKFDGDDAAVRQLKRTEFNPAFLRALRENGATAEHLTQLRQAAQRTADLDELFALAESIGRMYLPGFASEMVAHLGCFERPERTLLADLEAMEPYIRTSGIMMALAGDAKTRKLSVTPLPPGKDEDRAPEVERGAGDLDVAELNAVEAVASGRSVVLDCPPGSRRFETIASICADAAASNRSILVVPARLSSGCQLIDELEHLGLGDLVLDFSDVDGAAQRIRTGLRLERPELPTDETLELRARLVSARQDLESFVGDLHREEPEWGTSVRELLEKLASLMAQDDAPQTRIRLGQKAVNTMKDQGFDAVRADLDRAAELGAFDPEISSSAWASSTISSASEGTKALDAVRRLRDIRVPAAISQSSRSAGETSMKQPTTLAQWFEQIDVLDGISDSLDTFVPQVFETSPLNMAIACAPRDWRDSHGHSMKLADRRRYKKQALDLVRPGESTANLHEELLKVQKRREVWRRYSTDGGWPTLPDGMAQIRATRIEVQQDLESLMGHLDGEPFFDMEFEELQSRLSALGADADHMATLPERNALLGTLREAGFGEFLDDVVARGVVPEGIAAELDLAYTSAVFEEIIGKSDALSSLGPRDLVKLLETLCECDRAHTRTLAGPVLRAVVNNSRALMQSRRQETLKLDQALAEQGTGGLRDAIATHSRLVQAARPVWVVPATVLAEFIPPMPWADLVIVEAANSVAQLISPMMRGRQAVLVADLKRPGAENVQVFADVLPVAELPTYQAQHDALSTFALKELGYDHVALPPSVDATRSSKLVYVDGRGVPGTSGEGAVESTQVEVDAVVDAVLDHAMSRPEESLAVVTVSPTHANRVREAVETVGSRDVENLAGFVITDITQATGLKRDHVILSVGYGKTVHGRVLHSFGALATPDGPAGLIDAVCAASSELTIVSALGPGDIDARRVSTAGPRLLSRLIDEASGGEVSHVVSDDEVAPLLADVANRLHDRGWSTRASYGYQGSPRIPLVVGRGGEYAVAVVMDDPAYVNEKSLRRRDRFWIDVLHSRGWQVFQTFSSSLFIDPEGQVNAIEELLRERFPDEPAPVRVPTLVEESVELAQGWNEPELDELNPGIDNPDEGLRPRGERPQIAPGLSLAAYTDDQLDDMIAWIASDGKVRGEDELVDELRAELGIERRGEQIDVVLRNVARRSGLIAVAAEPREPAEDHSVTGSLDLGDEGPVLGDDGER</sequence>
<feature type="region of interest" description="Disordered" evidence="1">
    <location>
        <begin position="1392"/>
        <end position="1422"/>
    </location>
</feature>
<dbReference type="InterPro" id="IPR049468">
    <property type="entry name" value="Restrct_endonuc-II-like_dom"/>
</dbReference>